<dbReference type="Pfam" id="PF02770">
    <property type="entry name" value="Acyl-CoA_dh_M"/>
    <property type="match status" value="1"/>
</dbReference>
<evidence type="ECO:0000259" key="17">
    <source>
        <dbReference type="Pfam" id="PF14749"/>
    </source>
</evidence>
<reference evidence="20" key="1">
    <citation type="submission" date="2017-01" db="EMBL/GenBank/DDBJ databases">
        <authorList>
            <person name="Wang Y."/>
            <person name="White M."/>
            <person name="Kvist S."/>
            <person name="Moncalvo J.-M."/>
        </authorList>
    </citation>
    <scope>NUCLEOTIDE SEQUENCE [LARGE SCALE GENOMIC DNA]</scope>
    <source>
        <strain evidence="20">COL-18-3</strain>
    </source>
</reference>
<dbReference type="PIRSF" id="PIRSF000168">
    <property type="entry name" value="Acyl-CoA_oxidase"/>
    <property type="match status" value="1"/>
</dbReference>
<dbReference type="Pfam" id="PF14749">
    <property type="entry name" value="Acyl-CoA_ox_N"/>
    <property type="match status" value="1"/>
</dbReference>
<dbReference type="InterPro" id="IPR037069">
    <property type="entry name" value="AcylCoA_DH/ox_N_sf"/>
</dbReference>
<dbReference type="InterPro" id="IPR009100">
    <property type="entry name" value="AcylCoA_DH/oxidase_NM_dom_sf"/>
</dbReference>
<evidence type="ECO:0000256" key="9">
    <source>
        <dbReference type="ARBA" id="ARBA00023002"/>
    </source>
</evidence>
<dbReference type="PANTHER" id="PTHR10909:SF352">
    <property type="entry name" value="ACYL-COENZYME A OXIDASE-LIKE PROTEIN"/>
    <property type="match status" value="1"/>
</dbReference>
<comment type="cofactor">
    <cofactor evidence="2">
        <name>FAD</name>
        <dbReference type="ChEBI" id="CHEBI:57692"/>
    </cofactor>
</comment>
<evidence type="ECO:0000313" key="19">
    <source>
        <dbReference type="EMBL" id="OMH84762.1"/>
    </source>
</evidence>
<dbReference type="InterPro" id="IPR036250">
    <property type="entry name" value="AcylCo_DH-like_C"/>
</dbReference>
<dbReference type="Pfam" id="PF01756">
    <property type="entry name" value="ACOX"/>
    <property type="match status" value="1"/>
</dbReference>
<keyword evidence="10" id="KW-0443">Lipid metabolism</keyword>
<evidence type="ECO:0000256" key="12">
    <source>
        <dbReference type="PIRNR" id="PIRNR000168"/>
    </source>
</evidence>
<evidence type="ECO:0000256" key="8">
    <source>
        <dbReference type="ARBA" id="ARBA00022832"/>
    </source>
</evidence>
<dbReference type="GO" id="GO:0003997">
    <property type="term" value="F:acyl-CoA oxidase activity"/>
    <property type="evidence" value="ECO:0007669"/>
    <property type="project" value="UniProtKB-EC"/>
</dbReference>
<dbReference type="Gene3D" id="2.40.110.10">
    <property type="entry name" value="Butyryl-CoA Dehydrogenase, subunit A, domain 2"/>
    <property type="match status" value="1"/>
</dbReference>
<dbReference type="InterPro" id="IPR012258">
    <property type="entry name" value="Acyl-CoA_oxidase"/>
</dbReference>
<keyword evidence="20" id="KW-1185">Reference proteome</keyword>
<evidence type="ECO:0000256" key="5">
    <source>
        <dbReference type="ARBA" id="ARBA00006288"/>
    </source>
</evidence>
<comment type="caution">
    <text evidence="19">The sequence shown here is derived from an EMBL/GenBank/DDBJ whole genome shotgun (WGS) entry which is preliminary data.</text>
</comment>
<dbReference type="GO" id="GO:0071949">
    <property type="term" value="F:FAD binding"/>
    <property type="evidence" value="ECO:0007669"/>
    <property type="project" value="InterPro"/>
</dbReference>
<dbReference type="GO" id="GO:0033540">
    <property type="term" value="P:fatty acid beta-oxidation using acyl-CoA oxidase"/>
    <property type="evidence" value="ECO:0007669"/>
    <property type="project" value="UniProtKB-UniPathway"/>
</dbReference>
<dbReference type="OrthoDB" id="538336at2759"/>
<proteinExistence type="inferred from homology"/>
<evidence type="ECO:0000256" key="14">
    <source>
        <dbReference type="PIRSR" id="PIRSR000168-2"/>
    </source>
</evidence>
<evidence type="ECO:0000256" key="7">
    <source>
        <dbReference type="ARBA" id="ARBA00022827"/>
    </source>
</evidence>
<keyword evidence="8" id="KW-0276">Fatty acid metabolism</keyword>
<keyword evidence="7 12" id="KW-0274">FAD</keyword>
<dbReference type="Gene3D" id="1.20.140.10">
    <property type="entry name" value="Butyryl-CoA Dehydrogenase, subunit A, domain 3"/>
    <property type="match status" value="2"/>
</dbReference>
<dbReference type="Pfam" id="PF22924">
    <property type="entry name" value="ACOX_C_alpha1"/>
    <property type="match status" value="1"/>
</dbReference>
<comment type="catalytic activity">
    <reaction evidence="1">
        <text>a 2,3-saturated acyl-CoA + O2 = a (2E)-enoyl-CoA + H2O2</text>
        <dbReference type="Rhea" id="RHEA:38959"/>
        <dbReference type="ChEBI" id="CHEBI:15379"/>
        <dbReference type="ChEBI" id="CHEBI:16240"/>
        <dbReference type="ChEBI" id="CHEBI:58856"/>
        <dbReference type="ChEBI" id="CHEBI:65111"/>
        <dbReference type="EC" id="1.3.3.6"/>
    </reaction>
</comment>
<evidence type="ECO:0000256" key="10">
    <source>
        <dbReference type="ARBA" id="ARBA00023098"/>
    </source>
</evidence>
<dbReference type="FunFam" id="2.40.110.10:FF:000003">
    <property type="entry name" value="Acyl-coenzyme A oxidase"/>
    <property type="match status" value="1"/>
</dbReference>
<dbReference type="FunFam" id="1.20.140.10:FF:000015">
    <property type="entry name" value="Acyl-coenzyme A oxidase"/>
    <property type="match status" value="1"/>
</dbReference>
<dbReference type="InterPro" id="IPR029320">
    <property type="entry name" value="Acyl-CoA_ox_N"/>
</dbReference>
<feature type="domain" description="Acyl-CoA oxidase/dehydrogenase middle" evidence="16">
    <location>
        <begin position="102"/>
        <end position="212"/>
    </location>
</feature>
<comment type="pathway">
    <text evidence="4">Lipid metabolism; peroxisomal fatty acid beta-oxidation.</text>
</comment>
<feature type="active site" description="Proton acceptor" evidence="13">
    <location>
        <position position="397"/>
    </location>
</feature>
<dbReference type="GO" id="GO:0055088">
    <property type="term" value="P:lipid homeostasis"/>
    <property type="evidence" value="ECO:0007669"/>
    <property type="project" value="TreeGrafter"/>
</dbReference>
<keyword evidence="9" id="KW-0560">Oxidoreductase</keyword>
<evidence type="ECO:0000256" key="6">
    <source>
        <dbReference type="ARBA" id="ARBA00022630"/>
    </source>
</evidence>
<evidence type="ECO:0000256" key="13">
    <source>
        <dbReference type="PIRSR" id="PIRSR000168-1"/>
    </source>
</evidence>
<evidence type="ECO:0000259" key="18">
    <source>
        <dbReference type="Pfam" id="PF22924"/>
    </source>
</evidence>
<evidence type="ECO:0000313" key="20">
    <source>
        <dbReference type="Proteomes" id="UP000188320"/>
    </source>
</evidence>
<feature type="domain" description="Acyl-CoA oxidase C-alpha1" evidence="18">
    <location>
        <begin position="242"/>
        <end position="412"/>
    </location>
</feature>
<organism evidence="19 20">
    <name type="scientific">Zancudomyces culisetae</name>
    <name type="common">Gut fungus</name>
    <name type="synonym">Smittium culisetae</name>
    <dbReference type="NCBI Taxonomy" id="1213189"/>
    <lineage>
        <taxon>Eukaryota</taxon>
        <taxon>Fungi</taxon>
        <taxon>Fungi incertae sedis</taxon>
        <taxon>Zoopagomycota</taxon>
        <taxon>Kickxellomycotina</taxon>
        <taxon>Harpellomycetes</taxon>
        <taxon>Harpellales</taxon>
        <taxon>Legeriomycetaceae</taxon>
        <taxon>Zancudomyces</taxon>
    </lineage>
</organism>
<dbReference type="InterPro" id="IPR055060">
    <property type="entry name" value="ACOX_C_alpha1"/>
</dbReference>
<comment type="subcellular location">
    <subcellularLocation>
        <location evidence="3">Peroxisome</location>
    </subcellularLocation>
</comment>
<evidence type="ECO:0000259" key="16">
    <source>
        <dbReference type="Pfam" id="PF02770"/>
    </source>
</evidence>
<sequence length="649" mass="72727">MYQEYQRDPNWVIDDYPNLTLEQIRERTMRKVRGTADKLLSESRSIFMLRMSVISVIDPGFWTRFGVHMGLFFGALQGQATPSQFSYWVQKGALTLKKFIGCFSMTELGHGSNVAGIETTATFDADKDQFIIHTPTLTATKWWIGGAAHSATHSAVYARLIVNGKDYGVKTFIVQLRDPETYELMAGVNIGDIGKKMGRDQIDNGWIQFTNVRIPRSNMLMKHTKVSSTGVVTEPPMAQLAYGALITGRVTMVADSANIAKKALTIALRYAAIRRQFSSGPPGTPETKLLDYPIHQHRLLPLLSQTFAMNFAARRLNDQFEQLNKQLESSKLGDDIKGVLTQLKETHATSAGLKSYCTWTTLNIIDQCRQSLGGHGYSAYTGLSTMYQDFAVHCTWEGDNTILMLQCGRYLVNAAKGFTKGATLPENLMFLNKAGTKEEWSKCTSTEPNVVCSIATLNEGWATVAASAIFRAYREFEKHLKTSNNIDEAYEKCSASRLHAARMHITAYLMHCISEAVSGGNVEQELVKPLTLMATLYGVSMAIQYSGEFLQSGYFNSAQINILRTRLDQICGEVRKVAILLVDSFGYTDYVINSPFGRYDGNIYETYYNLVTRLNPQKPIPYFETVIKPLLNRSLEFEEGPQLEIDMEK</sequence>
<feature type="binding site" evidence="14">
    <location>
        <position position="145"/>
    </location>
    <ligand>
        <name>FAD</name>
        <dbReference type="ChEBI" id="CHEBI:57692"/>
    </ligand>
</feature>
<dbReference type="EMBL" id="LSSK01000152">
    <property type="protein sequence ID" value="OMH84762.1"/>
    <property type="molecule type" value="Genomic_DNA"/>
</dbReference>
<dbReference type="UniPathway" id="UPA00661"/>
<keyword evidence="11" id="KW-0576">Peroxisome</keyword>
<feature type="binding site" evidence="14">
    <location>
        <position position="106"/>
    </location>
    <ligand>
        <name>FAD</name>
        <dbReference type="ChEBI" id="CHEBI:57692"/>
    </ligand>
</feature>
<feature type="domain" description="Acyl-coenzyme A oxidase N-terminal" evidence="17">
    <location>
        <begin position="6"/>
        <end position="91"/>
    </location>
</feature>
<name>A0A1R1PV48_ZANCU</name>
<dbReference type="SUPFAM" id="SSF56645">
    <property type="entry name" value="Acyl-CoA dehydrogenase NM domain-like"/>
    <property type="match status" value="1"/>
</dbReference>
<dbReference type="GO" id="GO:0005777">
    <property type="term" value="C:peroxisome"/>
    <property type="evidence" value="ECO:0007669"/>
    <property type="project" value="UniProtKB-SubCell"/>
</dbReference>
<feature type="domain" description="Acyl-CoA oxidase C-terminal" evidence="15">
    <location>
        <begin position="455"/>
        <end position="632"/>
    </location>
</feature>
<evidence type="ECO:0000256" key="2">
    <source>
        <dbReference type="ARBA" id="ARBA00001974"/>
    </source>
</evidence>
<protein>
    <recommendedName>
        <fullName evidence="12">Acyl-coenzyme A oxidase</fullName>
    </recommendedName>
</protein>
<keyword evidence="6 12" id="KW-0285">Flavoprotein</keyword>
<dbReference type="AlphaFoldDB" id="A0A1R1PV48"/>
<accession>A0A1R1PV48</accession>
<dbReference type="SUPFAM" id="SSF47203">
    <property type="entry name" value="Acyl-CoA dehydrogenase C-terminal domain-like"/>
    <property type="match status" value="2"/>
</dbReference>
<dbReference type="PANTHER" id="PTHR10909">
    <property type="entry name" value="ELECTRON TRANSPORT OXIDOREDUCTASE"/>
    <property type="match status" value="1"/>
</dbReference>
<dbReference type="InterPro" id="IPR002655">
    <property type="entry name" value="Acyl-CoA_oxidase_C"/>
</dbReference>
<dbReference type="Proteomes" id="UP000188320">
    <property type="component" value="Unassembled WGS sequence"/>
</dbReference>
<evidence type="ECO:0000256" key="11">
    <source>
        <dbReference type="ARBA" id="ARBA00023140"/>
    </source>
</evidence>
<evidence type="ECO:0000256" key="3">
    <source>
        <dbReference type="ARBA" id="ARBA00004275"/>
    </source>
</evidence>
<dbReference type="FunFam" id="1.20.140.10:FF:000013">
    <property type="entry name" value="Acyl-coenzyme A oxidase"/>
    <property type="match status" value="1"/>
</dbReference>
<comment type="similarity">
    <text evidence="5 12">Belongs to the acyl-CoA oxidase family.</text>
</comment>
<dbReference type="InterPro" id="IPR046373">
    <property type="entry name" value="Acyl-CoA_Oxase/DH_mid-dom_sf"/>
</dbReference>
<dbReference type="GO" id="GO:0005504">
    <property type="term" value="F:fatty acid binding"/>
    <property type="evidence" value="ECO:0007669"/>
    <property type="project" value="TreeGrafter"/>
</dbReference>
<dbReference type="Gene3D" id="1.10.540.10">
    <property type="entry name" value="Acyl-CoA dehydrogenase/oxidase, N-terminal domain"/>
    <property type="match status" value="1"/>
</dbReference>
<evidence type="ECO:0000256" key="4">
    <source>
        <dbReference type="ARBA" id="ARBA00004846"/>
    </source>
</evidence>
<gene>
    <name evidence="19" type="ORF">AX774_g1707</name>
</gene>
<dbReference type="InterPro" id="IPR006091">
    <property type="entry name" value="Acyl-CoA_Oxase/DH_mid-dom"/>
</dbReference>
<evidence type="ECO:0000259" key="15">
    <source>
        <dbReference type="Pfam" id="PF01756"/>
    </source>
</evidence>
<evidence type="ECO:0000256" key="1">
    <source>
        <dbReference type="ARBA" id="ARBA00001201"/>
    </source>
</evidence>